<evidence type="ECO:0000313" key="2">
    <source>
        <dbReference type="Proteomes" id="UP001187192"/>
    </source>
</evidence>
<organism evidence="1 2">
    <name type="scientific">Ficus carica</name>
    <name type="common">Common fig</name>
    <dbReference type="NCBI Taxonomy" id="3494"/>
    <lineage>
        <taxon>Eukaryota</taxon>
        <taxon>Viridiplantae</taxon>
        <taxon>Streptophyta</taxon>
        <taxon>Embryophyta</taxon>
        <taxon>Tracheophyta</taxon>
        <taxon>Spermatophyta</taxon>
        <taxon>Magnoliopsida</taxon>
        <taxon>eudicotyledons</taxon>
        <taxon>Gunneridae</taxon>
        <taxon>Pentapetalae</taxon>
        <taxon>rosids</taxon>
        <taxon>fabids</taxon>
        <taxon>Rosales</taxon>
        <taxon>Moraceae</taxon>
        <taxon>Ficeae</taxon>
        <taxon>Ficus</taxon>
    </lineage>
</organism>
<protein>
    <submittedName>
        <fullName evidence="1">Uncharacterized protein</fullName>
    </submittedName>
</protein>
<gene>
    <name evidence="1" type="ORF">TIFTF001_030539</name>
</gene>
<evidence type="ECO:0000313" key="1">
    <source>
        <dbReference type="EMBL" id="GMN61453.1"/>
    </source>
</evidence>
<keyword evidence="2" id="KW-1185">Reference proteome</keyword>
<name>A0AA88DU06_FICCA</name>
<proteinExistence type="predicted"/>
<comment type="caution">
    <text evidence="1">The sequence shown here is derived from an EMBL/GenBank/DDBJ whole genome shotgun (WGS) entry which is preliminary data.</text>
</comment>
<reference evidence="1" key="1">
    <citation type="submission" date="2023-07" db="EMBL/GenBank/DDBJ databases">
        <title>draft genome sequence of fig (Ficus carica).</title>
        <authorList>
            <person name="Takahashi T."/>
            <person name="Nishimura K."/>
        </authorList>
    </citation>
    <scope>NUCLEOTIDE SEQUENCE</scope>
</reference>
<dbReference type="Proteomes" id="UP001187192">
    <property type="component" value="Unassembled WGS sequence"/>
</dbReference>
<sequence>MQPNKHVGLLPLLLQKAPRAYALGRIGPELTLWWLERGVGFWLRRRRRRRLTLRIVAAVWAGISPASCARRRRWRRRDLGAMPVPIQQLRRRSDEDCLCNAS</sequence>
<accession>A0AA88DU06</accession>
<dbReference type="AlphaFoldDB" id="A0AA88DU06"/>
<dbReference type="EMBL" id="BTGU01000112">
    <property type="protein sequence ID" value="GMN61453.1"/>
    <property type="molecule type" value="Genomic_DNA"/>
</dbReference>